<protein>
    <submittedName>
        <fullName evidence="1">Uncharacterized protein</fullName>
    </submittedName>
</protein>
<dbReference type="AlphaFoldDB" id="A0A0G0U291"/>
<dbReference type="EMBL" id="LCAB01000007">
    <property type="protein sequence ID" value="KKR83204.1"/>
    <property type="molecule type" value="Genomic_DNA"/>
</dbReference>
<evidence type="ECO:0000313" key="1">
    <source>
        <dbReference type="EMBL" id="KKR83204.1"/>
    </source>
</evidence>
<sequence length="206" mass="23234">MPSFKSLLEYFPQLESIYPEKVIQWLKGQGSGQILENEMGNRILYPQTIPLSERELFLEMAILREALKVQPSKYYNRNLNRLFIDVDFLERFPDASSLVQAFVDALQPVGLVSLILRSENVGSKSVGTLLRPRILKPEGKVTLWVGNQKYDIEIGSFITIPSSLNHLTIKFDSPVAKILDHHKLVAEVSGGRLGVVVDTRGKEVEV</sequence>
<accession>A0A0G0U291</accession>
<dbReference type="Proteomes" id="UP000034601">
    <property type="component" value="Unassembled WGS sequence"/>
</dbReference>
<proteinExistence type="predicted"/>
<comment type="caution">
    <text evidence="1">The sequence shown here is derived from an EMBL/GenBank/DDBJ whole genome shotgun (WGS) entry which is preliminary data.</text>
</comment>
<organism evidence="1 2">
    <name type="scientific">Candidatus Daviesbacteria bacterium GW2011_GWA2_40_9</name>
    <dbReference type="NCBI Taxonomy" id="1618424"/>
    <lineage>
        <taxon>Bacteria</taxon>
        <taxon>Candidatus Daviesiibacteriota</taxon>
    </lineage>
</organism>
<reference evidence="1 2" key="1">
    <citation type="journal article" date="2015" name="Nature">
        <title>rRNA introns, odd ribosomes, and small enigmatic genomes across a large radiation of phyla.</title>
        <authorList>
            <person name="Brown C.T."/>
            <person name="Hug L.A."/>
            <person name="Thomas B.C."/>
            <person name="Sharon I."/>
            <person name="Castelle C.J."/>
            <person name="Singh A."/>
            <person name="Wilkins M.J."/>
            <person name="Williams K.H."/>
            <person name="Banfield J.F."/>
        </authorList>
    </citation>
    <scope>NUCLEOTIDE SEQUENCE [LARGE SCALE GENOMIC DNA]</scope>
</reference>
<evidence type="ECO:0000313" key="2">
    <source>
        <dbReference type="Proteomes" id="UP000034601"/>
    </source>
</evidence>
<gene>
    <name evidence="1" type="ORF">UU29_C0007G0074</name>
</gene>
<name>A0A0G0U291_9BACT</name>